<proteinExistence type="predicted"/>
<dbReference type="RefSeq" id="WP_136564324.1">
    <property type="nucleotide sequence ID" value="NZ_BAABLS010000006.1"/>
</dbReference>
<dbReference type="GO" id="GO:0016747">
    <property type="term" value="F:acyltransferase activity, transferring groups other than amino-acyl groups"/>
    <property type="evidence" value="ECO:0007669"/>
    <property type="project" value="InterPro"/>
</dbReference>
<dbReference type="OrthoDB" id="9797178at2"/>
<evidence type="ECO:0000256" key="1">
    <source>
        <dbReference type="ARBA" id="ARBA00022679"/>
    </source>
</evidence>
<dbReference type="PANTHER" id="PTHR43877">
    <property type="entry name" value="AMINOALKYLPHOSPHONATE N-ACETYLTRANSFERASE-RELATED-RELATED"/>
    <property type="match status" value="1"/>
</dbReference>
<dbReference type="Pfam" id="PF13527">
    <property type="entry name" value="Acetyltransf_9"/>
    <property type="match status" value="1"/>
</dbReference>
<dbReference type="Proteomes" id="UP000307087">
    <property type="component" value="Unassembled WGS sequence"/>
</dbReference>
<protein>
    <submittedName>
        <fullName evidence="4">GNAT family N-acetyltransferase</fullName>
    </submittedName>
</protein>
<dbReference type="InterPro" id="IPR050832">
    <property type="entry name" value="Bact_Acetyltransf"/>
</dbReference>
<dbReference type="PROSITE" id="PS51186">
    <property type="entry name" value="GNAT"/>
    <property type="match status" value="1"/>
</dbReference>
<keyword evidence="1 4" id="KW-0808">Transferase</keyword>
<dbReference type="EMBL" id="STGW01000020">
    <property type="protein sequence ID" value="THV08938.1"/>
    <property type="molecule type" value="Genomic_DNA"/>
</dbReference>
<dbReference type="InterPro" id="IPR016181">
    <property type="entry name" value="Acyl_CoA_acyltransferase"/>
</dbReference>
<keyword evidence="5" id="KW-1185">Reference proteome</keyword>
<accession>A0A4S8MZN1</accession>
<evidence type="ECO:0000313" key="4">
    <source>
        <dbReference type="EMBL" id="THV08938.1"/>
    </source>
</evidence>
<dbReference type="AlphaFoldDB" id="A0A4S8MZN1"/>
<organism evidence="4 5">
    <name type="scientific">Nocardioides caeni</name>
    <dbReference type="NCBI Taxonomy" id="574700"/>
    <lineage>
        <taxon>Bacteria</taxon>
        <taxon>Bacillati</taxon>
        <taxon>Actinomycetota</taxon>
        <taxon>Actinomycetes</taxon>
        <taxon>Propionibacteriales</taxon>
        <taxon>Nocardioidaceae</taxon>
        <taxon>Nocardioides</taxon>
    </lineage>
</organism>
<evidence type="ECO:0000259" key="3">
    <source>
        <dbReference type="PROSITE" id="PS51186"/>
    </source>
</evidence>
<reference evidence="4 5" key="1">
    <citation type="journal article" date="2009" name="Int. J. Syst. Evol. Microbiol.">
        <title>Nocardioides caeni sp. nov., isolated from wastewater.</title>
        <authorList>
            <person name="Yoon J.H."/>
            <person name="Kang S.J."/>
            <person name="Park S."/>
            <person name="Kim W."/>
            <person name="Oh T.K."/>
        </authorList>
    </citation>
    <scope>NUCLEOTIDE SEQUENCE [LARGE SCALE GENOMIC DNA]</scope>
    <source>
        <strain evidence="4 5">DSM 23134</strain>
    </source>
</reference>
<evidence type="ECO:0000256" key="2">
    <source>
        <dbReference type="ARBA" id="ARBA00023315"/>
    </source>
</evidence>
<dbReference type="PANTHER" id="PTHR43877:SF2">
    <property type="entry name" value="AMINOALKYLPHOSPHONATE N-ACETYLTRANSFERASE-RELATED"/>
    <property type="match status" value="1"/>
</dbReference>
<dbReference type="SUPFAM" id="SSF55729">
    <property type="entry name" value="Acyl-CoA N-acyltransferases (Nat)"/>
    <property type="match status" value="1"/>
</dbReference>
<keyword evidence="2" id="KW-0012">Acyltransferase</keyword>
<dbReference type="Gene3D" id="3.40.630.30">
    <property type="match status" value="1"/>
</dbReference>
<name>A0A4S8MZN1_9ACTN</name>
<dbReference type="InterPro" id="IPR000182">
    <property type="entry name" value="GNAT_dom"/>
</dbReference>
<sequence>MTAPLIRPILDVDRDAVAAVITAAFADEGDHVAALWADVVARGHARAELVAEDGDGAIAGHVGLSHAWLDTRPELVDVLVLSPLSVVPERQGTGVGAALLAAAVAEAERLGAPLVVLEGDPGYYGRRGWEPASVHGIESPSRRIPGPAFQMVALPAREPWMTGRVVYRDVWWDHDAAGLRDPVLAQVEMNLPD</sequence>
<comment type="caution">
    <text evidence="4">The sequence shown here is derived from an EMBL/GenBank/DDBJ whole genome shotgun (WGS) entry which is preliminary data.</text>
</comment>
<gene>
    <name evidence="4" type="ORF">E9934_18165</name>
</gene>
<feature type="domain" description="N-acetyltransferase" evidence="3">
    <location>
        <begin position="4"/>
        <end position="156"/>
    </location>
</feature>
<evidence type="ECO:0000313" key="5">
    <source>
        <dbReference type="Proteomes" id="UP000307087"/>
    </source>
</evidence>